<accession>G0TXG9</accession>
<gene>
    <name evidence="4" type="ORF">TVY486_0700030</name>
</gene>
<dbReference type="VEuPathDB" id="TriTrypDB:TvY486_0700030"/>
<keyword evidence="3" id="KW-0732">Signal</keyword>
<protein>
    <recommendedName>
        <fullName evidence="5">Trypanosoma glutamic acid/alanine-rich protein domain-containing protein</fullName>
    </recommendedName>
</protein>
<evidence type="ECO:0000256" key="3">
    <source>
        <dbReference type="SAM" id="SignalP"/>
    </source>
</evidence>
<feature type="coiled-coil region" evidence="1">
    <location>
        <begin position="316"/>
        <end position="350"/>
    </location>
</feature>
<evidence type="ECO:0000256" key="2">
    <source>
        <dbReference type="SAM" id="MobiDB-lite"/>
    </source>
</evidence>
<evidence type="ECO:0008006" key="5">
    <source>
        <dbReference type="Google" id="ProtNLM"/>
    </source>
</evidence>
<keyword evidence="1" id="KW-0175">Coiled coil</keyword>
<dbReference type="EMBL" id="HE573023">
    <property type="protein sequence ID" value="CCC48659.1"/>
    <property type="molecule type" value="Genomic_DNA"/>
</dbReference>
<proteinExistence type="predicted"/>
<feature type="signal peptide" evidence="3">
    <location>
        <begin position="1"/>
        <end position="19"/>
    </location>
</feature>
<evidence type="ECO:0000313" key="4">
    <source>
        <dbReference type="EMBL" id="CCC48659.1"/>
    </source>
</evidence>
<reference evidence="4" key="1">
    <citation type="journal article" date="2012" name="Proc. Natl. Acad. Sci. U.S.A.">
        <title>Antigenic diversity is generated by distinct evolutionary mechanisms in African trypanosome species.</title>
        <authorList>
            <person name="Jackson A.P."/>
            <person name="Berry A."/>
            <person name="Aslett M."/>
            <person name="Allison H.C."/>
            <person name="Burton P."/>
            <person name="Vavrova-Anderson J."/>
            <person name="Brown R."/>
            <person name="Browne H."/>
            <person name="Corton N."/>
            <person name="Hauser H."/>
            <person name="Gamble J."/>
            <person name="Gilderthorp R."/>
            <person name="Marcello L."/>
            <person name="McQuillan J."/>
            <person name="Otto T.D."/>
            <person name="Quail M.A."/>
            <person name="Sanders M.J."/>
            <person name="van Tonder A."/>
            <person name="Ginger M.L."/>
            <person name="Field M.C."/>
            <person name="Barry J.D."/>
            <person name="Hertz-Fowler C."/>
            <person name="Berriman M."/>
        </authorList>
    </citation>
    <scope>NUCLEOTIDE SEQUENCE</scope>
    <source>
        <strain evidence="4">Y486</strain>
    </source>
</reference>
<feature type="chain" id="PRO_5003409769" description="Trypanosoma glutamic acid/alanine-rich protein domain-containing protein" evidence="3">
    <location>
        <begin position="20"/>
        <end position="461"/>
    </location>
</feature>
<dbReference type="AlphaFoldDB" id="G0TXG9"/>
<feature type="compositionally biased region" description="Basic and acidic residues" evidence="2">
    <location>
        <begin position="383"/>
        <end position="397"/>
    </location>
</feature>
<name>G0TXG9_TRYVY</name>
<organism evidence="4">
    <name type="scientific">Trypanosoma vivax (strain Y486)</name>
    <dbReference type="NCBI Taxonomy" id="1055687"/>
    <lineage>
        <taxon>Eukaryota</taxon>
        <taxon>Discoba</taxon>
        <taxon>Euglenozoa</taxon>
        <taxon>Kinetoplastea</taxon>
        <taxon>Metakinetoplastina</taxon>
        <taxon>Trypanosomatida</taxon>
        <taxon>Trypanosomatidae</taxon>
        <taxon>Trypanosoma</taxon>
        <taxon>Duttonella</taxon>
    </lineage>
</organism>
<evidence type="ECO:0000256" key="1">
    <source>
        <dbReference type="SAM" id="Coils"/>
    </source>
</evidence>
<feature type="non-terminal residue" evidence="4">
    <location>
        <position position="461"/>
    </location>
</feature>
<sequence length="461" mass="49286">MNSVLSLFLLVTLVLGVHSGMCAPRCRDKNDIEDEDTGLTESRNDEKALTLSAVKGICDLSAALKKMAYEASVVASHTQRQPLPKEEDVDTEEGRLRLTMKVAETMMRIRNSGVMNGGAHSAASVANAEAAMENLRKILLLGEKTQETHGLATTIAAEARLLAVRIDDFINIFLSYNYHEAYSCVVRDHFVKNDDDYDKQAVKSLLLDEELKGCLGGTEEKLKEAVGRAEKIITGGVSLDAAEIVGSALSFFTEGDGTWRRKALASGGHKRGRMCSLTAGNKDGNAGLGSRGALWGGLWRIYSENGGNVGIKWEGNGESAKRLEDLQKEFKKLKQDADELEKIADAAKRLEVIFSTFGEPAGEKSVPSDAVGKKQEGAGVEKPPGEDGAKDNDKEAESSAAPAGDKGTENGSARKTDVAKSEGGDSSDQEVAGFGHPSNKEKPIGVARALLIAVPVCMVFL</sequence>
<feature type="region of interest" description="Disordered" evidence="2">
    <location>
        <begin position="359"/>
        <end position="442"/>
    </location>
</feature>
<feature type="compositionally biased region" description="Basic and acidic residues" evidence="2">
    <location>
        <begin position="406"/>
        <end position="423"/>
    </location>
</feature>